<protein>
    <submittedName>
        <fullName evidence="1">Uncharacterized protein</fullName>
    </submittedName>
</protein>
<organism evidence="1 2">
    <name type="scientific">Tolypocladium capitatum</name>
    <dbReference type="NCBI Taxonomy" id="45235"/>
    <lineage>
        <taxon>Eukaryota</taxon>
        <taxon>Fungi</taxon>
        <taxon>Dikarya</taxon>
        <taxon>Ascomycota</taxon>
        <taxon>Pezizomycotina</taxon>
        <taxon>Sordariomycetes</taxon>
        <taxon>Hypocreomycetidae</taxon>
        <taxon>Hypocreales</taxon>
        <taxon>Ophiocordycipitaceae</taxon>
        <taxon>Tolypocladium</taxon>
    </lineage>
</organism>
<reference evidence="1 2" key="1">
    <citation type="submission" date="2017-08" db="EMBL/GenBank/DDBJ databases">
        <title>Harnessing the power of phylogenomics to disentangle the directionality and signatures of interkingdom host jumping in the parasitic fungal genus Tolypocladium.</title>
        <authorList>
            <person name="Quandt C.A."/>
            <person name="Patterson W."/>
            <person name="Spatafora J.W."/>
        </authorList>
    </citation>
    <scope>NUCLEOTIDE SEQUENCE [LARGE SCALE GENOMIC DNA]</scope>
    <source>
        <strain evidence="1 2">CBS 113982</strain>
    </source>
</reference>
<evidence type="ECO:0000313" key="2">
    <source>
        <dbReference type="Proteomes" id="UP000236621"/>
    </source>
</evidence>
<name>A0A2K3QQC4_9HYPO</name>
<dbReference type="EMBL" id="NRSZ01000069">
    <property type="protein sequence ID" value="PNY29717.1"/>
    <property type="molecule type" value="Genomic_DNA"/>
</dbReference>
<evidence type="ECO:0000313" key="1">
    <source>
        <dbReference type="EMBL" id="PNY29717.1"/>
    </source>
</evidence>
<gene>
    <name evidence="1" type="ORF">TCAP_00377</name>
</gene>
<accession>A0A2K3QQC4</accession>
<dbReference type="AlphaFoldDB" id="A0A2K3QQC4"/>
<sequence length="71" mass="7744">MESPGSSSAAIDRRLDAAVRAQCSVKGATKRVQSRPVFHPSLQSVVICLRIEHNNHGAKRSRAPGHLRDQT</sequence>
<comment type="caution">
    <text evidence="1">The sequence shown here is derived from an EMBL/GenBank/DDBJ whole genome shotgun (WGS) entry which is preliminary data.</text>
</comment>
<dbReference type="Proteomes" id="UP000236621">
    <property type="component" value="Unassembled WGS sequence"/>
</dbReference>
<keyword evidence="2" id="KW-1185">Reference proteome</keyword>
<proteinExistence type="predicted"/>